<dbReference type="RefSeq" id="WP_231003908.1">
    <property type="nucleotide sequence ID" value="NZ_JAJNEC010000005.1"/>
</dbReference>
<evidence type="ECO:0000313" key="3">
    <source>
        <dbReference type="Proteomes" id="UP001199816"/>
    </source>
</evidence>
<keyword evidence="3" id="KW-1185">Reference proteome</keyword>
<dbReference type="SUPFAM" id="SSF50939">
    <property type="entry name" value="Sialidases"/>
    <property type="match status" value="1"/>
</dbReference>
<feature type="signal peptide" evidence="1">
    <location>
        <begin position="1"/>
        <end position="18"/>
    </location>
</feature>
<comment type="caution">
    <text evidence="2">The sequence shown here is derived from an EMBL/GenBank/DDBJ whole genome shotgun (WGS) entry which is preliminary data.</text>
</comment>
<feature type="chain" id="PRO_5046701546" evidence="1">
    <location>
        <begin position="19"/>
        <end position="454"/>
    </location>
</feature>
<keyword evidence="2" id="KW-0378">Hydrolase</keyword>
<name>A0ABS8PPB3_9BACT</name>
<evidence type="ECO:0000256" key="1">
    <source>
        <dbReference type="SAM" id="SignalP"/>
    </source>
</evidence>
<sequence>MRTSLILFLFFVTGICGAQPSSKRSVVVDDPSPGEGRGLRDGIPAYGATTIRYKQQGKITFDIRFKEPVVISVASRPEKWGFFQFPNIDRMTDGNIVAKWNLTQDAIEAYGNDTRGTAVSADGGKSWHLEPSEEPGNAVLLPNGDRLAIYTPKPIPEKELQLPAPVGVGLENYRKSNFNFYRLSELPESRQGVYFKRLKKGASKWELEKAALDDPQAARYSLAGLVPIVWWGDIKTARDGSLIAGIYPGFMVDKNGKTDPRSGAFFYRSTDNGHHWSILGRIPFQLDTAGDTVSVKRMGYTEPAFEILKDGTFLCVLRTTDGAGIGPMYGSYSGDQGKTWSVPRVITPAGVLPRLLQLSNGVLVMSSGRPGVQLRFTTDTRGMQWSRAFEMLPHDMDFKKELSGGSAQVSCGYTGLLPAGSNKLLIIYSDFHYQTPEGTIRKAIKVREVVVDKR</sequence>
<reference evidence="2 3" key="1">
    <citation type="submission" date="2021-11" db="EMBL/GenBank/DDBJ databases">
        <title>Genomic of Niabella pedocola.</title>
        <authorList>
            <person name="Wu T."/>
        </authorList>
    </citation>
    <scope>NUCLEOTIDE SEQUENCE [LARGE SCALE GENOMIC DNA]</scope>
    <source>
        <strain evidence="2 3">JCM 31011</strain>
    </source>
</reference>
<dbReference type="InterPro" id="IPR036278">
    <property type="entry name" value="Sialidase_sf"/>
</dbReference>
<dbReference type="Gene3D" id="2.120.10.10">
    <property type="match status" value="1"/>
</dbReference>
<dbReference type="CDD" id="cd15482">
    <property type="entry name" value="Sialidase_non-viral"/>
    <property type="match status" value="1"/>
</dbReference>
<dbReference type="GO" id="GO:0016787">
    <property type="term" value="F:hydrolase activity"/>
    <property type="evidence" value="ECO:0007669"/>
    <property type="project" value="UniProtKB-KW"/>
</dbReference>
<proteinExistence type="predicted"/>
<dbReference type="Proteomes" id="UP001199816">
    <property type="component" value="Unassembled WGS sequence"/>
</dbReference>
<accession>A0ABS8PPB3</accession>
<protein>
    <submittedName>
        <fullName evidence="2">Glycoside hydrolase</fullName>
    </submittedName>
</protein>
<gene>
    <name evidence="2" type="ORF">LQ567_07905</name>
</gene>
<organism evidence="2 3">
    <name type="scientific">Niabella pedocola</name>
    <dbReference type="NCBI Taxonomy" id="1752077"/>
    <lineage>
        <taxon>Bacteria</taxon>
        <taxon>Pseudomonadati</taxon>
        <taxon>Bacteroidota</taxon>
        <taxon>Chitinophagia</taxon>
        <taxon>Chitinophagales</taxon>
        <taxon>Chitinophagaceae</taxon>
        <taxon>Niabella</taxon>
    </lineage>
</organism>
<dbReference type="EMBL" id="JAJNEC010000005">
    <property type="protein sequence ID" value="MCD2422680.1"/>
    <property type="molecule type" value="Genomic_DNA"/>
</dbReference>
<keyword evidence="1" id="KW-0732">Signal</keyword>
<evidence type="ECO:0000313" key="2">
    <source>
        <dbReference type="EMBL" id="MCD2422680.1"/>
    </source>
</evidence>